<evidence type="ECO:0000256" key="1">
    <source>
        <dbReference type="ARBA" id="ARBA00004141"/>
    </source>
</evidence>
<feature type="domain" description="TM2" evidence="6">
    <location>
        <begin position="11"/>
        <end position="59"/>
    </location>
</feature>
<dbReference type="PANTHER" id="PTHR21016">
    <property type="entry name" value="BETA-AMYLOID BINDING PROTEIN-RELATED"/>
    <property type="match status" value="1"/>
</dbReference>
<evidence type="ECO:0000259" key="6">
    <source>
        <dbReference type="Pfam" id="PF05154"/>
    </source>
</evidence>
<comment type="subcellular location">
    <subcellularLocation>
        <location evidence="1">Membrane</location>
        <topology evidence="1">Multi-pass membrane protein</topology>
    </subcellularLocation>
</comment>
<keyword evidence="3 5" id="KW-1133">Transmembrane helix</keyword>
<dbReference type="PANTHER" id="PTHR21016:SF25">
    <property type="entry name" value="TM2 DOMAIN-CONTAINING PROTEIN DDB_G0277895-RELATED"/>
    <property type="match status" value="1"/>
</dbReference>
<dbReference type="Proteomes" id="UP000294901">
    <property type="component" value="Unassembled WGS sequence"/>
</dbReference>
<protein>
    <submittedName>
        <fullName evidence="7">TM2 domain-containing protein</fullName>
    </submittedName>
</protein>
<keyword evidence="4 5" id="KW-0472">Membrane</keyword>
<organism evidence="7 8">
    <name type="scientific">Paractinoplanes brasiliensis</name>
    <dbReference type="NCBI Taxonomy" id="52695"/>
    <lineage>
        <taxon>Bacteria</taxon>
        <taxon>Bacillati</taxon>
        <taxon>Actinomycetota</taxon>
        <taxon>Actinomycetes</taxon>
        <taxon>Micromonosporales</taxon>
        <taxon>Micromonosporaceae</taxon>
        <taxon>Paractinoplanes</taxon>
    </lineage>
</organism>
<keyword evidence="2 5" id="KW-0812">Transmembrane</keyword>
<evidence type="ECO:0000313" key="7">
    <source>
        <dbReference type="EMBL" id="TDO33141.1"/>
    </source>
</evidence>
<dbReference type="InterPro" id="IPR050932">
    <property type="entry name" value="TM2D1-3-like"/>
</dbReference>
<dbReference type="GO" id="GO:0016020">
    <property type="term" value="C:membrane"/>
    <property type="evidence" value="ECO:0007669"/>
    <property type="project" value="UniProtKB-SubCell"/>
</dbReference>
<evidence type="ECO:0000256" key="5">
    <source>
        <dbReference type="SAM" id="Phobius"/>
    </source>
</evidence>
<reference evidence="7 8" key="1">
    <citation type="submission" date="2019-03" db="EMBL/GenBank/DDBJ databases">
        <title>Sequencing the genomes of 1000 actinobacteria strains.</title>
        <authorList>
            <person name="Klenk H.-P."/>
        </authorList>
    </citation>
    <scope>NUCLEOTIDE SEQUENCE [LARGE SCALE GENOMIC DNA]</scope>
    <source>
        <strain evidence="7 8">DSM 43805</strain>
    </source>
</reference>
<feature type="transmembrane region" description="Helical" evidence="5">
    <location>
        <begin position="41"/>
        <end position="63"/>
    </location>
</feature>
<dbReference type="Pfam" id="PF05154">
    <property type="entry name" value="TM2"/>
    <property type="match status" value="1"/>
</dbReference>
<comment type="caution">
    <text evidence="7">The sequence shown here is derived from an EMBL/GenBank/DDBJ whole genome shotgun (WGS) entry which is preliminary data.</text>
</comment>
<dbReference type="RefSeq" id="WP_133879020.1">
    <property type="nucleotide sequence ID" value="NZ_BOMD01000053.1"/>
</dbReference>
<evidence type="ECO:0000313" key="8">
    <source>
        <dbReference type="Proteomes" id="UP000294901"/>
    </source>
</evidence>
<accession>A0A4R6JDU1</accession>
<name>A0A4R6JDU1_9ACTN</name>
<dbReference type="AlphaFoldDB" id="A0A4R6JDU1"/>
<feature type="transmembrane region" description="Helical" evidence="5">
    <location>
        <begin position="14"/>
        <end position="34"/>
    </location>
</feature>
<gene>
    <name evidence="7" type="ORF">C8E87_8626</name>
</gene>
<evidence type="ECO:0000256" key="4">
    <source>
        <dbReference type="ARBA" id="ARBA00023136"/>
    </source>
</evidence>
<dbReference type="OrthoDB" id="2004788at2"/>
<sequence>MTATTATATGQKSWIVTLLLSFFLGGFGVHRFYVGKVGTGILMLLTVGGLGVWALIDFIMIAIGKFSDKQGLALAR</sequence>
<dbReference type="InterPro" id="IPR007829">
    <property type="entry name" value="TM2"/>
</dbReference>
<keyword evidence="8" id="KW-1185">Reference proteome</keyword>
<evidence type="ECO:0000256" key="2">
    <source>
        <dbReference type="ARBA" id="ARBA00022692"/>
    </source>
</evidence>
<dbReference type="EMBL" id="SNWR01000002">
    <property type="protein sequence ID" value="TDO33141.1"/>
    <property type="molecule type" value="Genomic_DNA"/>
</dbReference>
<proteinExistence type="predicted"/>
<evidence type="ECO:0000256" key="3">
    <source>
        <dbReference type="ARBA" id="ARBA00022989"/>
    </source>
</evidence>